<organism evidence="1">
    <name type="scientific">marine sediment metagenome</name>
    <dbReference type="NCBI Taxonomy" id="412755"/>
    <lineage>
        <taxon>unclassified sequences</taxon>
        <taxon>metagenomes</taxon>
        <taxon>ecological metagenomes</taxon>
    </lineage>
</organism>
<reference evidence="1" key="1">
    <citation type="journal article" date="2015" name="Nature">
        <title>Complex archaea that bridge the gap between prokaryotes and eukaryotes.</title>
        <authorList>
            <person name="Spang A."/>
            <person name="Saw J.H."/>
            <person name="Jorgensen S.L."/>
            <person name="Zaremba-Niedzwiedzka K."/>
            <person name="Martijn J."/>
            <person name="Lind A.E."/>
            <person name="van Eijk R."/>
            <person name="Schleper C."/>
            <person name="Guy L."/>
            <person name="Ettema T.J."/>
        </authorList>
    </citation>
    <scope>NUCLEOTIDE SEQUENCE</scope>
</reference>
<comment type="caution">
    <text evidence="1">The sequence shown here is derived from an EMBL/GenBank/DDBJ whole genome shotgun (WGS) entry which is preliminary data.</text>
</comment>
<dbReference type="AlphaFoldDB" id="A0A0F9GBF7"/>
<name>A0A0F9GBF7_9ZZZZ</name>
<protein>
    <submittedName>
        <fullName evidence="1">Uncharacterized protein</fullName>
    </submittedName>
</protein>
<gene>
    <name evidence="1" type="ORF">LCGC14_1930950</name>
</gene>
<dbReference type="EMBL" id="LAZR01020735">
    <property type="protein sequence ID" value="KKL87811.1"/>
    <property type="molecule type" value="Genomic_DNA"/>
</dbReference>
<accession>A0A0F9GBF7</accession>
<proteinExistence type="predicted"/>
<sequence length="347" mass="36729">MAGPVFPSGLHNVYGEQLALTTTAASLGMPGIETKQALVYVPSTDFRMSVNPAVLAIWFYDNTQTGVAKWVNLKTDGIDLTDRTSTGSGTALDAITVDDRLLICFSDVVGGFRVDMTASVNDTASRVMVGEYPLVAAWTGLSVTDGTIVATAKSLAQDGSVTFTAPTDWRSNHFNATHQFAVDLAIDDVDTAIDIGTDPGVAGIAIVMDADPSSAIVAGDHILVDTEVMRVHSSTATGNIVNVVRAQFGSTAAAHTAGASVFIYRFDCPDAIDGYWVKLNWTGGTLAADVEIQDMWSLNKNPTNYGFFRAGTEYALSFNRMTTGALEFDLAVGTDTADITWLRVAGG</sequence>
<evidence type="ECO:0000313" key="1">
    <source>
        <dbReference type="EMBL" id="KKL87811.1"/>
    </source>
</evidence>